<keyword evidence="1" id="KW-0805">Transcription regulation</keyword>
<dbReference type="AlphaFoldDB" id="A0A396RQ67"/>
<dbReference type="GO" id="GO:0003700">
    <property type="term" value="F:DNA-binding transcription factor activity"/>
    <property type="evidence" value="ECO:0007669"/>
    <property type="project" value="InterPro"/>
</dbReference>
<dbReference type="PROSITE" id="PS01124">
    <property type="entry name" value="HTH_ARAC_FAMILY_2"/>
    <property type="match status" value="1"/>
</dbReference>
<evidence type="ECO:0000256" key="1">
    <source>
        <dbReference type="ARBA" id="ARBA00023015"/>
    </source>
</evidence>
<dbReference type="Gene3D" id="1.10.10.60">
    <property type="entry name" value="Homeodomain-like"/>
    <property type="match status" value="1"/>
</dbReference>
<feature type="region of interest" description="Disordered" evidence="4">
    <location>
        <begin position="1"/>
        <end position="23"/>
    </location>
</feature>
<sequence length="308" mass="34087">MTAPLDPRTGHTRQGLPVSRNRQPGADLREHVARLFVTIIDQPEGHTTSDFVLNDTPFIRVLPRGSWEAEVSPGEWRRFAGAVLFGAQARPQRVRCTGPMAVAGFAIRPGGWFGLFDEVAEVFADRLVPLAEVAPRFAADMVAACAEVDSIDATFAALEAGVRAHLRERSARLANAAMAAFELIARNDPVRRVADIADALDMDVTYFARQVRRHFGHAPKTVLRRARFLDIAAVMRGLAVPSADELAALRFYDQSHLTREFRLFTGMTPARFERSATPLLTPGLESRQQRKLDDLATLRPGERAPWLA</sequence>
<evidence type="ECO:0000256" key="4">
    <source>
        <dbReference type="SAM" id="MobiDB-lite"/>
    </source>
</evidence>
<dbReference type="PANTHER" id="PTHR46796">
    <property type="entry name" value="HTH-TYPE TRANSCRIPTIONAL ACTIVATOR RHAS-RELATED"/>
    <property type="match status" value="1"/>
</dbReference>
<dbReference type="InterPro" id="IPR050204">
    <property type="entry name" value="AraC_XylS_family_regulators"/>
</dbReference>
<dbReference type="OrthoDB" id="2559672at2"/>
<protein>
    <submittedName>
        <fullName evidence="6">AraC family transcriptional regulator</fullName>
    </submittedName>
</protein>
<feature type="domain" description="HTH araC/xylS-type" evidence="5">
    <location>
        <begin position="175"/>
        <end position="275"/>
    </location>
</feature>
<comment type="caution">
    <text evidence="6">The sequence shown here is derived from an EMBL/GenBank/DDBJ whole genome shotgun (WGS) entry which is preliminary data.</text>
</comment>
<accession>A0A396RQ67</accession>
<dbReference type="InterPro" id="IPR018060">
    <property type="entry name" value="HTH_AraC"/>
</dbReference>
<dbReference type="EMBL" id="QWLV01000001">
    <property type="protein sequence ID" value="RHW18727.1"/>
    <property type="molecule type" value="Genomic_DNA"/>
</dbReference>
<keyword evidence="7" id="KW-1185">Reference proteome</keyword>
<dbReference type="SMART" id="SM00342">
    <property type="entry name" value="HTH_ARAC"/>
    <property type="match status" value="1"/>
</dbReference>
<dbReference type="Pfam" id="PF12833">
    <property type="entry name" value="HTH_18"/>
    <property type="match status" value="1"/>
</dbReference>
<dbReference type="Proteomes" id="UP000266693">
    <property type="component" value="Unassembled WGS sequence"/>
</dbReference>
<name>A0A396RQ67_9SPHN</name>
<reference evidence="6 7" key="1">
    <citation type="submission" date="2018-08" db="EMBL/GenBank/DDBJ databases">
        <title>The multiple taxonomic identification of Sphingomonas gilva.</title>
        <authorList>
            <person name="Zhu D."/>
            <person name="Zheng S."/>
        </authorList>
    </citation>
    <scope>NUCLEOTIDE SEQUENCE [LARGE SCALE GENOMIC DNA]</scope>
    <source>
        <strain evidence="6 7">ZDH117</strain>
    </source>
</reference>
<dbReference type="GO" id="GO:0043565">
    <property type="term" value="F:sequence-specific DNA binding"/>
    <property type="evidence" value="ECO:0007669"/>
    <property type="project" value="InterPro"/>
</dbReference>
<evidence type="ECO:0000259" key="5">
    <source>
        <dbReference type="PROSITE" id="PS01124"/>
    </source>
</evidence>
<proteinExistence type="predicted"/>
<evidence type="ECO:0000256" key="3">
    <source>
        <dbReference type="ARBA" id="ARBA00023163"/>
    </source>
</evidence>
<keyword evidence="2" id="KW-0238">DNA-binding</keyword>
<evidence type="ECO:0000313" key="7">
    <source>
        <dbReference type="Proteomes" id="UP000266693"/>
    </source>
</evidence>
<organism evidence="6 7">
    <name type="scientific">Sphingomonas gilva</name>
    <dbReference type="NCBI Taxonomy" id="2305907"/>
    <lineage>
        <taxon>Bacteria</taxon>
        <taxon>Pseudomonadati</taxon>
        <taxon>Pseudomonadota</taxon>
        <taxon>Alphaproteobacteria</taxon>
        <taxon>Sphingomonadales</taxon>
        <taxon>Sphingomonadaceae</taxon>
        <taxon>Sphingomonas</taxon>
    </lineage>
</organism>
<evidence type="ECO:0000313" key="6">
    <source>
        <dbReference type="EMBL" id="RHW18727.1"/>
    </source>
</evidence>
<gene>
    <name evidence="6" type="ORF">D1610_00740</name>
</gene>
<dbReference type="PANTHER" id="PTHR46796:SF15">
    <property type="entry name" value="BLL1074 PROTEIN"/>
    <property type="match status" value="1"/>
</dbReference>
<evidence type="ECO:0000256" key="2">
    <source>
        <dbReference type="ARBA" id="ARBA00023125"/>
    </source>
</evidence>
<dbReference type="RefSeq" id="WP_118862234.1">
    <property type="nucleotide sequence ID" value="NZ_QWLV01000001.1"/>
</dbReference>
<keyword evidence="3" id="KW-0804">Transcription</keyword>